<evidence type="ECO:0000256" key="3">
    <source>
        <dbReference type="ARBA" id="ARBA00022806"/>
    </source>
</evidence>
<keyword evidence="2 6" id="KW-0378">Hydrolase</keyword>
<keyword evidence="7" id="KW-1185">Reference proteome</keyword>
<dbReference type="GO" id="GO:0016787">
    <property type="term" value="F:hydrolase activity"/>
    <property type="evidence" value="ECO:0007669"/>
    <property type="project" value="UniProtKB-KW"/>
</dbReference>
<feature type="domain" description="DNA2/NAM7 helicase-like C-terminal" evidence="5">
    <location>
        <begin position="584"/>
        <end position="715"/>
    </location>
</feature>
<dbReference type="CDD" id="cd18808">
    <property type="entry name" value="SF1_C_Upf1"/>
    <property type="match status" value="1"/>
</dbReference>
<evidence type="ECO:0000256" key="4">
    <source>
        <dbReference type="ARBA" id="ARBA00022840"/>
    </source>
</evidence>
<evidence type="ECO:0000256" key="2">
    <source>
        <dbReference type="ARBA" id="ARBA00022801"/>
    </source>
</evidence>
<dbReference type="AlphaFoldDB" id="A0AAD4LJI3"/>
<dbReference type="InterPro" id="IPR027417">
    <property type="entry name" value="P-loop_NTPase"/>
</dbReference>
<evidence type="ECO:0000313" key="7">
    <source>
        <dbReference type="Proteomes" id="UP001201163"/>
    </source>
</evidence>
<dbReference type="PANTHER" id="PTHR43788:SF16">
    <property type="entry name" value="HELICASE WITH ZINC FINGER 2"/>
    <property type="match status" value="1"/>
</dbReference>
<dbReference type="GO" id="GO:0005524">
    <property type="term" value="F:ATP binding"/>
    <property type="evidence" value="ECO:0007669"/>
    <property type="project" value="UniProtKB-KW"/>
</dbReference>
<reference evidence="6" key="1">
    <citation type="submission" date="2022-01" db="EMBL/GenBank/DDBJ databases">
        <title>Comparative genomics reveals a dynamic genome evolution in the ectomycorrhizal milk-cap (Lactarius) mushrooms.</title>
        <authorList>
            <consortium name="DOE Joint Genome Institute"/>
            <person name="Lebreton A."/>
            <person name="Tang N."/>
            <person name="Kuo A."/>
            <person name="LaButti K."/>
            <person name="Drula E."/>
            <person name="Barry K."/>
            <person name="Clum A."/>
            <person name="Lipzen A."/>
            <person name="Mousain D."/>
            <person name="Ng V."/>
            <person name="Wang R."/>
            <person name="Wang X."/>
            <person name="Dai Y."/>
            <person name="Henrissat B."/>
            <person name="Grigoriev I.V."/>
            <person name="Guerin-Laguette A."/>
            <person name="Yu F."/>
            <person name="Martin F.M."/>
        </authorList>
    </citation>
    <scope>NUCLEOTIDE SEQUENCE</scope>
    <source>
        <strain evidence="6">QP</strain>
    </source>
</reference>
<keyword evidence="1" id="KW-0547">Nucleotide-binding</keyword>
<dbReference type="Gene3D" id="3.40.50.300">
    <property type="entry name" value="P-loop containing nucleotide triphosphate hydrolases"/>
    <property type="match status" value="2"/>
</dbReference>
<dbReference type="PANTHER" id="PTHR43788">
    <property type="entry name" value="DNA2/NAM7 HELICASE FAMILY MEMBER"/>
    <property type="match status" value="1"/>
</dbReference>
<dbReference type="SUPFAM" id="SSF52540">
    <property type="entry name" value="P-loop containing nucleoside triphosphate hydrolases"/>
    <property type="match status" value="1"/>
</dbReference>
<evidence type="ECO:0000256" key="1">
    <source>
        <dbReference type="ARBA" id="ARBA00022741"/>
    </source>
</evidence>
<proteinExistence type="predicted"/>
<dbReference type="Pfam" id="PF13245">
    <property type="entry name" value="AAA_19"/>
    <property type="match status" value="1"/>
</dbReference>
<organism evidence="6 7">
    <name type="scientific">Lactarius akahatsu</name>
    <dbReference type="NCBI Taxonomy" id="416441"/>
    <lineage>
        <taxon>Eukaryota</taxon>
        <taxon>Fungi</taxon>
        <taxon>Dikarya</taxon>
        <taxon>Basidiomycota</taxon>
        <taxon>Agaricomycotina</taxon>
        <taxon>Agaricomycetes</taxon>
        <taxon>Russulales</taxon>
        <taxon>Russulaceae</taxon>
        <taxon>Lactarius</taxon>
    </lineage>
</organism>
<comment type="caution">
    <text evidence="6">The sequence shown here is derived from an EMBL/GenBank/DDBJ whole genome shotgun (WGS) entry which is preliminary data.</text>
</comment>
<dbReference type="Pfam" id="PF13087">
    <property type="entry name" value="AAA_12"/>
    <property type="match status" value="1"/>
</dbReference>
<name>A0AAD4LJI3_9AGAM</name>
<dbReference type="GO" id="GO:0043139">
    <property type="term" value="F:5'-3' DNA helicase activity"/>
    <property type="evidence" value="ECO:0007669"/>
    <property type="project" value="TreeGrafter"/>
</dbReference>
<evidence type="ECO:0000259" key="5">
    <source>
        <dbReference type="Pfam" id="PF13087"/>
    </source>
</evidence>
<keyword evidence="3" id="KW-0347">Helicase</keyword>
<sequence length="742" mass="82793">MPRQSSNPAASQPLSFDQTFIDEPIDSIQARVVHEKELEFTDFQWLFGSAANSPRSVGISPAYSKSGSLPALACALGNRVLIINFHSSKPYDDGTSGPRPRNIDRRNQLEQELLCHPDNTFYAFDLAPLALSLRLHLHLHLSNAIDIQSALPVRTRSPVDSVQVIVSDASPIFADNITSAFEATLYLVQRAWLCGYLGQYDLGNTQDLFYAAPKVDMRKFSADALNVLQKMSYDMQRLEIMKPTSVTHEIQTGFNHKTQQMVAKSQRYSNRLTPNASKLKVTVTHGSSTTFTVAGDASSVRGKSAHIDTVHNMEGKAIASITSIGRDLPTMAEQDRSLSLLRFLQGSLSLMDNHWMKAIWQPSDAVVWPEHFSSSESAPPIEIVEHPDAPLNSSQHSALLNMLSFSLNNCITLVQGPPGTGKTTVIATYVVDAIRAGQRGIWLMAQSNVAVKNIAEKLAKFEFFGFKLLVSQGFHYEWHEHLYNKIGKNTIRTDTLPKPSALKKLLQDTQVVLCTLSMISSPKLRDLTQIVPIVNVVIDEASQIEVGQYLPLFKSFGRTLRKLCFIGDDKQLPPHGQDDLKNLQSIFEVAHLKTSAVFLDTQYRMPPQIGDFISEQVYNGELKSNPEHPTKSSTTACYFVDINGVERLDADGKSIMNLQEVEAVMLIAEHLQEEDIPYRIITPYDAQRSELEQALKEKELVWEDKCFNVDSFQGSFGLRAYPVYSHANTQKQATKTMSLSFL</sequence>
<dbReference type="CDD" id="cd17934">
    <property type="entry name" value="DEXXQc_Upf1-like"/>
    <property type="match status" value="1"/>
</dbReference>
<keyword evidence="4" id="KW-0067">ATP-binding</keyword>
<accession>A0AAD4LJI3</accession>
<gene>
    <name evidence="6" type="ORF">EDB92DRAFT_1848099</name>
</gene>
<dbReference type="EMBL" id="JAKELL010000013">
    <property type="protein sequence ID" value="KAH8994906.1"/>
    <property type="molecule type" value="Genomic_DNA"/>
</dbReference>
<protein>
    <submittedName>
        <fullName evidence="6">P-loop containing nucleoside triphosphate hydrolase protein</fullName>
    </submittedName>
</protein>
<dbReference type="InterPro" id="IPR047187">
    <property type="entry name" value="SF1_C_Upf1"/>
</dbReference>
<dbReference type="InterPro" id="IPR050534">
    <property type="entry name" value="Coronavir_polyprotein_1ab"/>
</dbReference>
<dbReference type="InterPro" id="IPR041679">
    <property type="entry name" value="DNA2/NAM7-like_C"/>
</dbReference>
<dbReference type="Proteomes" id="UP001201163">
    <property type="component" value="Unassembled WGS sequence"/>
</dbReference>
<evidence type="ECO:0000313" key="6">
    <source>
        <dbReference type="EMBL" id="KAH8994906.1"/>
    </source>
</evidence>